<evidence type="ECO:0008006" key="3">
    <source>
        <dbReference type="Google" id="ProtNLM"/>
    </source>
</evidence>
<name>A0A3S0PS68_9FLAO</name>
<comment type="caution">
    <text evidence="1">The sequence shown here is derived from an EMBL/GenBank/DDBJ whole genome shotgun (WGS) entry which is preliminary data.</text>
</comment>
<protein>
    <recommendedName>
        <fullName evidence="3">RHS repeat-associated core domain-containing protein</fullName>
    </recommendedName>
</protein>
<organism evidence="1 2">
    <name type="scientific">Chryseobacterium arthrosphaerae</name>
    <dbReference type="NCBI Taxonomy" id="651561"/>
    <lineage>
        <taxon>Bacteria</taxon>
        <taxon>Pseudomonadati</taxon>
        <taxon>Bacteroidota</taxon>
        <taxon>Flavobacteriia</taxon>
        <taxon>Flavobacteriales</taxon>
        <taxon>Weeksellaceae</taxon>
        <taxon>Chryseobacterium group</taxon>
        <taxon>Chryseobacterium</taxon>
    </lineage>
</organism>
<evidence type="ECO:0000313" key="2">
    <source>
        <dbReference type="Proteomes" id="UP000276953"/>
    </source>
</evidence>
<dbReference type="Proteomes" id="UP000276953">
    <property type="component" value="Unassembled WGS sequence"/>
</dbReference>
<proteinExistence type="predicted"/>
<gene>
    <name evidence="1" type="ORF">EJ377_04450</name>
</gene>
<reference evidence="1 2" key="1">
    <citation type="submission" date="2018-12" db="EMBL/GenBank/DDBJ databases">
        <title>Draft Genome Sequence of Chryseobacterium arthrosphaerae strain ED882-96 Isolated from the Blood of a Patient with Liver Cirrhosis in Taiwan.</title>
        <authorList>
            <person name="Lin J.-N."/>
            <person name="Lai C.-H."/>
            <person name="Yang C.-H."/>
            <person name="Huang Y.-H."/>
        </authorList>
    </citation>
    <scope>NUCLEOTIDE SEQUENCE [LARGE SCALE GENOMIC DNA]</scope>
    <source>
        <strain evidence="1 2">ED882-96</strain>
    </source>
</reference>
<dbReference type="EMBL" id="RYFC01000001">
    <property type="protein sequence ID" value="RTZ49640.1"/>
    <property type="molecule type" value="Genomic_DNA"/>
</dbReference>
<accession>A0A3S0PS68</accession>
<dbReference type="AlphaFoldDB" id="A0A3S0PS68"/>
<evidence type="ECO:0000313" key="1">
    <source>
        <dbReference type="EMBL" id="RTZ49640.1"/>
    </source>
</evidence>
<sequence length="80" mass="9261">MFGYELKYTNPVNPNIAPGKFNGNITEVDWRNASEGTMKRYNYTYDGLNRLKDAVYSEPNSTIPSITIIMNMLLRSERKH</sequence>